<dbReference type="PANTHER" id="PTHR43791:SF79">
    <property type="entry name" value="MAJOR FACILITATOR SUPERFAMILY (MFS) PROFILE DOMAIN-CONTAINING PROTEIN"/>
    <property type="match status" value="1"/>
</dbReference>
<dbReference type="EMBL" id="LAFY01000430">
    <property type="protein sequence ID" value="KJX98072.1"/>
    <property type="molecule type" value="Genomic_DNA"/>
</dbReference>
<dbReference type="SUPFAM" id="SSF103473">
    <property type="entry name" value="MFS general substrate transporter"/>
    <property type="match status" value="1"/>
</dbReference>
<feature type="transmembrane region" description="Helical" evidence="6">
    <location>
        <begin position="221"/>
        <end position="244"/>
    </location>
</feature>
<keyword evidence="2" id="KW-0813">Transport</keyword>
<evidence type="ECO:0000256" key="4">
    <source>
        <dbReference type="ARBA" id="ARBA00022989"/>
    </source>
</evidence>
<protein>
    <submittedName>
        <fullName evidence="8">Major facilitator superfamily transporter like protein</fullName>
    </submittedName>
</protein>
<dbReference type="Pfam" id="PF07690">
    <property type="entry name" value="MFS_1"/>
    <property type="match status" value="1"/>
</dbReference>
<dbReference type="PANTHER" id="PTHR43791">
    <property type="entry name" value="PERMEASE-RELATED"/>
    <property type="match status" value="1"/>
</dbReference>
<evidence type="ECO:0000256" key="3">
    <source>
        <dbReference type="ARBA" id="ARBA00022692"/>
    </source>
</evidence>
<feature type="transmembrane region" description="Helical" evidence="6">
    <location>
        <begin position="389"/>
        <end position="411"/>
    </location>
</feature>
<dbReference type="InterPro" id="IPR011701">
    <property type="entry name" value="MFS"/>
</dbReference>
<evidence type="ECO:0000256" key="6">
    <source>
        <dbReference type="SAM" id="Phobius"/>
    </source>
</evidence>
<evidence type="ECO:0000256" key="1">
    <source>
        <dbReference type="ARBA" id="ARBA00004141"/>
    </source>
</evidence>
<evidence type="ECO:0000259" key="7">
    <source>
        <dbReference type="PROSITE" id="PS50850"/>
    </source>
</evidence>
<comment type="caution">
    <text evidence="8">The sequence shown here is derived from an EMBL/GenBank/DDBJ whole genome shotgun (WGS) entry which is preliminary data.</text>
</comment>
<feature type="transmembrane region" description="Helical" evidence="6">
    <location>
        <begin position="423"/>
        <end position="445"/>
    </location>
</feature>
<comment type="subcellular location">
    <subcellularLocation>
        <location evidence="1">Membrane</location>
        <topology evidence="1">Multi-pass membrane protein</topology>
    </subcellularLocation>
</comment>
<feature type="transmembrane region" description="Helical" evidence="6">
    <location>
        <begin position="330"/>
        <end position="351"/>
    </location>
</feature>
<dbReference type="OrthoDB" id="2962993at2759"/>
<dbReference type="Gene3D" id="1.20.1250.20">
    <property type="entry name" value="MFS general substrate transporter like domains"/>
    <property type="match status" value="2"/>
</dbReference>
<gene>
    <name evidence="8" type="ORF">TI39_contig438g00010</name>
</gene>
<reference evidence="8 9" key="1">
    <citation type="submission" date="2015-03" db="EMBL/GenBank/DDBJ databases">
        <title>RNA-seq based gene annotation and comparative genomics of four Zymoseptoria species reveal species-specific pathogenicity related genes and transposable element activity.</title>
        <authorList>
            <person name="Grandaubert J."/>
            <person name="Bhattacharyya A."/>
            <person name="Stukenbrock E.H."/>
        </authorList>
    </citation>
    <scope>NUCLEOTIDE SEQUENCE [LARGE SCALE GENOMIC DNA]</scope>
    <source>
        <strain evidence="8 9">Zb18110</strain>
    </source>
</reference>
<feature type="transmembrane region" description="Helical" evidence="6">
    <location>
        <begin position="155"/>
        <end position="176"/>
    </location>
</feature>
<dbReference type="AlphaFoldDB" id="A0A0F4GLY0"/>
<keyword evidence="9" id="KW-1185">Reference proteome</keyword>
<sequence>MARSCSPSPVRSHDDLEKKTVIHEENVNTYRGILTPEDAEFLASFPDEKRKKILRKVDWRLVPMLLVLYLISFIDRANIGNAKIEGLEKSLNMTGHQYNIALAVFFVPYTLAEIPSNIILNRFKRPSTFMGIIVSIWGLVMTCTGFVQGFSGLCITRVLLGLFEAGFFPGAILIISRWYLPHESQTRIAVFFTASAFAGALSGLLAYGIVRMDGVGGYEGWRWIFILEGIASVVAGLACFPLLIDTPALSQRWLDPEEIRYLEVRQVARQARQTEDNGKKFDFRVFKSVLLDWKIYCLILAFWSNVTPNYGLKFTMPQIMKNMGYTSANAQLLTIPAYTVGAISAYGFAVLSDRFRWRMPFIVGPQAAVVVAYAILASKAENIKGNIPLCYFAVCLACFGLYPIGAGVQAWNLGNLAGPTKRAMGIGYMTCIGNMGGITGSFIFIQSEAPKYQTGFGASLGFASAGIVACLVMEYGLWSINKKNAKFTEDEVRAKYSDDELDRMGDKSPLFKYTL</sequence>
<accession>A0A0F4GLY0</accession>
<dbReference type="GO" id="GO:0022857">
    <property type="term" value="F:transmembrane transporter activity"/>
    <property type="evidence" value="ECO:0007669"/>
    <property type="project" value="InterPro"/>
</dbReference>
<dbReference type="InterPro" id="IPR036259">
    <property type="entry name" value="MFS_trans_sf"/>
</dbReference>
<feature type="domain" description="Major facilitator superfamily (MFS) profile" evidence="7">
    <location>
        <begin position="61"/>
        <end position="484"/>
    </location>
</feature>
<feature type="transmembrane region" description="Helical" evidence="6">
    <location>
        <begin position="127"/>
        <end position="149"/>
    </location>
</feature>
<evidence type="ECO:0000313" key="9">
    <source>
        <dbReference type="Proteomes" id="UP000033647"/>
    </source>
</evidence>
<feature type="transmembrane region" description="Helical" evidence="6">
    <location>
        <begin position="99"/>
        <end position="120"/>
    </location>
</feature>
<dbReference type="FunFam" id="1.20.1250.20:FF:000034">
    <property type="entry name" value="MFS general substrate transporter"/>
    <property type="match status" value="1"/>
</dbReference>
<name>A0A0F4GLY0_9PEZI</name>
<feature type="transmembrane region" description="Helical" evidence="6">
    <location>
        <begin position="457"/>
        <end position="478"/>
    </location>
</feature>
<keyword evidence="3 6" id="KW-0812">Transmembrane</keyword>
<feature type="transmembrane region" description="Helical" evidence="6">
    <location>
        <begin position="357"/>
        <end position="377"/>
    </location>
</feature>
<keyword evidence="4 6" id="KW-1133">Transmembrane helix</keyword>
<dbReference type="InterPro" id="IPR020846">
    <property type="entry name" value="MFS_dom"/>
</dbReference>
<dbReference type="GO" id="GO:0016020">
    <property type="term" value="C:membrane"/>
    <property type="evidence" value="ECO:0007669"/>
    <property type="project" value="UniProtKB-SubCell"/>
</dbReference>
<feature type="transmembrane region" description="Helical" evidence="6">
    <location>
        <begin position="188"/>
        <end position="209"/>
    </location>
</feature>
<dbReference type="Proteomes" id="UP000033647">
    <property type="component" value="Unassembled WGS sequence"/>
</dbReference>
<keyword evidence="5 6" id="KW-0472">Membrane</keyword>
<evidence type="ECO:0000256" key="2">
    <source>
        <dbReference type="ARBA" id="ARBA00022448"/>
    </source>
</evidence>
<evidence type="ECO:0000313" key="8">
    <source>
        <dbReference type="EMBL" id="KJX98072.1"/>
    </source>
</evidence>
<dbReference type="PROSITE" id="PS50850">
    <property type="entry name" value="MFS"/>
    <property type="match status" value="1"/>
</dbReference>
<organism evidence="8 9">
    <name type="scientific">Zymoseptoria brevis</name>
    <dbReference type="NCBI Taxonomy" id="1047168"/>
    <lineage>
        <taxon>Eukaryota</taxon>
        <taxon>Fungi</taxon>
        <taxon>Dikarya</taxon>
        <taxon>Ascomycota</taxon>
        <taxon>Pezizomycotina</taxon>
        <taxon>Dothideomycetes</taxon>
        <taxon>Dothideomycetidae</taxon>
        <taxon>Mycosphaerellales</taxon>
        <taxon>Mycosphaerellaceae</taxon>
        <taxon>Zymoseptoria</taxon>
    </lineage>
</organism>
<dbReference type="FunFam" id="1.20.1250.20:FF:000364">
    <property type="entry name" value="MFS general substrate transporter"/>
    <property type="match status" value="1"/>
</dbReference>
<proteinExistence type="predicted"/>
<feature type="transmembrane region" description="Helical" evidence="6">
    <location>
        <begin position="59"/>
        <end position="79"/>
    </location>
</feature>
<evidence type="ECO:0000256" key="5">
    <source>
        <dbReference type="ARBA" id="ARBA00023136"/>
    </source>
</evidence>